<feature type="domain" description="Glycosyl hydrolase family 81 C-terminal" evidence="12">
    <location>
        <begin position="417"/>
        <end position="734"/>
    </location>
</feature>
<keyword evidence="4" id="KW-0378">Hydrolase</keyword>
<evidence type="ECO:0000256" key="5">
    <source>
        <dbReference type="ARBA" id="ARBA00023277"/>
    </source>
</evidence>
<dbReference type="Pfam" id="PF03639">
    <property type="entry name" value="Glyco_hydro_81"/>
    <property type="match status" value="1"/>
</dbReference>
<evidence type="ECO:0000256" key="2">
    <source>
        <dbReference type="ARBA" id="ARBA00010730"/>
    </source>
</evidence>
<comment type="similarity">
    <text evidence="2">Belongs to the glycosyl hydrolase 81 family.</text>
</comment>
<dbReference type="GO" id="GO:0071555">
    <property type="term" value="P:cell wall organization"/>
    <property type="evidence" value="ECO:0007669"/>
    <property type="project" value="UniProtKB-KW"/>
</dbReference>
<feature type="chain" id="PRO_5001534699" description="glucan endo-1,3-beta-D-glucosidase" evidence="10">
    <location>
        <begin position="23"/>
        <end position="920"/>
    </location>
</feature>
<dbReference type="eggNOG" id="KOG2254">
    <property type="taxonomic scope" value="Eukaryota"/>
</dbReference>
<evidence type="ECO:0000256" key="9">
    <source>
        <dbReference type="SAM" id="MobiDB-lite"/>
    </source>
</evidence>
<dbReference type="Gene3D" id="2.70.98.30">
    <property type="entry name" value="Golgi alpha-mannosidase II, domain 4"/>
    <property type="match status" value="1"/>
</dbReference>
<accession>A0A024TF20</accession>
<evidence type="ECO:0000259" key="11">
    <source>
        <dbReference type="Pfam" id="PF03639"/>
    </source>
</evidence>
<sequence length="920" mass="99837">MARLALISTVLFGAALAPAALAQSNDTNGTTIIAPLDAVPPIVIAPAVANVDMLASPTLLLEKSTDQSWLAPPRNLHPSVLASGIPIPTNRWWGNLISTGKDVKEVLRVWTNPYAVAMLPTGIQVSYPAATRAFGGASGNPGASRYYLHGAQNDLTLSAAEFSSLAAEATSANFQVTSWDDLGVTVRKDVGAAASMTSVFVSGMAFATATYVSLVPALTTQHAIQSVNGRALKEGEAVSGTKFVVALANGQTWVVYASMEVSLAAHLTTQLVAATSFSGTLQVALAASATDIAVYDSYRDCAVQGGTVVPATTSYTFRWATTGVCAAGLLHFALLHHADTMDGATARQVNLTHLASTTRGAMVPFVSATATWTLQEPKLVSAGMFPRQRPTAARVTATDMRRHLTDDIHAPWTLPLDGSYYFNGKAAQKYASLCLMAADPAVSSDATLLATCRGKLEKLLAPFASNAWTYKLVYDAVYKGIVSSQGFVQKDLNADFGNTMYNDHHYHFGYWIATVAIANAVHPTMASLPQLNQLAALLARDVANDNGADTAFPTFRMFDWFRGHSYSHGVTALADGKDQESSSEEVNFHYGLMLFGQAVGNANVERLGRLMLTLNARSIQMYFLMDSANRIHPPAIRANKVTGIYFDNKVDYATWFSSERHCIHGIQMIPVSPATEFVRTTRFVQEEWTDILAHTAIVKQNTESNPWLSLLLTNYAAINPDDAMKKLQTAAMDDGSRQNEALAAPVMTRRQRKTTNLALPELALPTKRRARVNLPDASTTMSSREDTDSTTFDHDDQIVLLLDKLTTRRRRKPELPAGVKLVNPHYSSGTDEDDMEEADTPGVGQGFPPSLRTLEKDTALMKKQYPGLSVDVIEQVLVDTIPKQENQHSYNSILTEAAARLEKLHNEVVMARRRTLRHID</sequence>
<dbReference type="Pfam" id="PF17652">
    <property type="entry name" value="Glyco_hydro81C"/>
    <property type="match status" value="1"/>
</dbReference>
<dbReference type="Gene3D" id="1.20.5.420">
    <property type="entry name" value="Immunoglobulin FC, subunit C"/>
    <property type="match status" value="1"/>
</dbReference>
<keyword evidence="5" id="KW-0119">Carbohydrate metabolism</keyword>
<keyword evidence="8" id="KW-0624">Polysaccharide degradation</keyword>
<dbReference type="PANTHER" id="PTHR31983:SF0">
    <property type="entry name" value="GLUCAN ENDO-1,3-BETA-D-GLUCOSIDASE 2"/>
    <property type="match status" value="1"/>
</dbReference>
<proteinExistence type="inferred from homology"/>
<keyword evidence="10" id="KW-0732">Signal</keyword>
<dbReference type="InterPro" id="IPR040451">
    <property type="entry name" value="GH81_N"/>
</dbReference>
<dbReference type="Gene3D" id="1.10.287.1170">
    <property type="entry name" value="glycoside hydrolase family 81 endo-[beta] glucanase"/>
    <property type="match status" value="1"/>
</dbReference>
<dbReference type="PANTHER" id="PTHR31983">
    <property type="entry name" value="ENDO-1,3(4)-BETA-GLUCANASE 1"/>
    <property type="match status" value="1"/>
</dbReference>
<name>A0A024TF20_9STRA</name>
<dbReference type="InterPro" id="IPR005200">
    <property type="entry name" value="Endo-beta-glucanase"/>
</dbReference>
<feature type="signal peptide" evidence="10">
    <location>
        <begin position="1"/>
        <end position="22"/>
    </location>
</feature>
<evidence type="ECO:0000256" key="8">
    <source>
        <dbReference type="ARBA" id="ARBA00023326"/>
    </source>
</evidence>
<evidence type="ECO:0000256" key="1">
    <source>
        <dbReference type="ARBA" id="ARBA00000382"/>
    </source>
</evidence>
<evidence type="ECO:0000256" key="10">
    <source>
        <dbReference type="SAM" id="SignalP"/>
    </source>
</evidence>
<dbReference type="GO" id="GO:0000272">
    <property type="term" value="P:polysaccharide catabolic process"/>
    <property type="evidence" value="ECO:0007669"/>
    <property type="project" value="UniProtKB-KW"/>
</dbReference>
<feature type="domain" description="Glycosyl hydrolase family 81 N-terminal" evidence="11">
    <location>
        <begin position="82"/>
        <end position="380"/>
    </location>
</feature>
<keyword evidence="7" id="KW-0961">Cell wall biogenesis/degradation</keyword>
<feature type="region of interest" description="Disordered" evidence="9">
    <location>
        <begin position="820"/>
        <end position="848"/>
    </location>
</feature>
<dbReference type="GeneID" id="20090749"/>
<dbReference type="PROSITE" id="PS52008">
    <property type="entry name" value="GH81"/>
    <property type="match status" value="1"/>
</dbReference>
<organism evidence="13">
    <name type="scientific">Aphanomyces invadans</name>
    <dbReference type="NCBI Taxonomy" id="157072"/>
    <lineage>
        <taxon>Eukaryota</taxon>
        <taxon>Sar</taxon>
        <taxon>Stramenopiles</taxon>
        <taxon>Oomycota</taxon>
        <taxon>Saprolegniomycetes</taxon>
        <taxon>Saprolegniales</taxon>
        <taxon>Verrucalvaceae</taxon>
        <taxon>Aphanomyces</taxon>
    </lineage>
</organism>
<protein>
    <recommendedName>
        <fullName evidence="3">glucan endo-1,3-beta-D-glucosidase</fullName>
        <ecNumber evidence="3">3.2.1.39</ecNumber>
    </recommendedName>
</protein>
<evidence type="ECO:0000256" key="3">
    <source>
        <dbReference type="ARBA" id="ARBA00012780"/>
    </source>
</evidence>
<evidence type="ECO:0000256" key="6">
    <source>
        <dbReference type="ARBA" id="ARBA00023295"/>
    </source>
</evidence>
<dbReference type="OrthoDB" id="66784at2759"/>
<keyword evidence="6" id="KW-0326">Glycosidase</keyword>
<reference evidence="13" key="1">
    <citation type="submission" date="2013-12" db="EMBL/GenBank/DDBJ databases">
        <title>The Genome Sequence of Aphanomyces invadans NJM9701.</title>
        <authorList>
            <consortium name="The Broad Institute Genomics Platform"/>
            <person name="Russ C."/>
            <person name="Tyler B."/>
            <person name="van West P."/>
            <person name="Dieguez-Uribeondo J."/>
            <person name="Young S.K."/>
            <person name="Zeng Q."/>
            <person name="Gargeya S."/>
            <person name="Fitzgerald M."/>
            <person name="Abouelleil A."/>
            <person name="Alvarado L."/>
            <person name="Chapman S.B."/>
            <person name="Gainer-Dewar J."/>
            <person name="Goldberg J."/>
            <person name="Griggs A."/>
            <person name="Gujja S."/>
            <person name="Hansen M."/>
            <person name="Howarth C."/>
            <person name="Imamovic A."/>
            <person name="Ireland A."/>
            <person name="Larimer J."/>
            <person name="McCowan C."/>
            <person name="Murphy C."/>
            <person name="Pearson M."/>
            <person name="Poon T.W."/>
            <person name="Priest M."/>
            <person name="Roberts A."/>
            <person name="Saif S."/>
            <person name="Shea T."/>
            <person name="Sykes S."/>
            <person name="Wortman J."/>
            <person name="Nusbaum C."/>
            <person name="Birren B."/>
        </authorList>
    </citation>
    <scope>NUCLEOTIDE SEQUENCE [LARGE SCALE GENOMIC DNA]</scope>
    <source>
        <strain evidence="13">NJM9701</strain>
    </source>
</reference>
<dbReference type="InterPro" id="IPR040720">
    <property type="entry name" value="GH81_C"/>
</dbReference>
<feature type="compositionally biased region" description="Acidic residues" evidence="9">
    <location>
        <begin position="830"/>
        <end position="839"/>
    </location>
</feature>
<comment type="catalytic activity">
    <reaction evidence="1">
        <text>Hydrolysis of (1-&gt;3)-beta-D-glucosidic linkages in (1-&gt;3)-beta-D-glucans.</text>
        <dbReference type="EC" id="3.2.1.39"/>
    </reaction>
</comment>
<evidence type="ECO:0000256" key="7">
    <source>
        <dbReference type="ARBA" id="ARBA00023316"/>
    </source>
</evidence>
<dbReference type="GO" id="GO:0052861">
    <property type="term" value="F:endo-1,3(4)-beta-glucanase activity"/>
    <property type="evidence" value="ECO:0007669"/>
    <property type="project" value="InterPro"/>
</dbReference>
<dbReference type="EC" id="3.2.1.39" evidence="3"/>
<dbReference type="EMBL" id="KI914006">
    <property type="protein sequence ID" value="ETV91902.1"/>
    <property type="molecule type" value="Genomic_DNA"/>
</dbReference>
<dbReference type="GO" id="GO:0042973">
    <property type="term" value="F:glucan endo-1,3-beta-D-glucosidase activity"/>
    <property type="evidence" value="ECO:0007669"/>
    <property type="project" value="UniProtKB-EC"/>
</dbReference>
<evidence type="ECO:0000259" key="12">
    <source>
        <dbReference type="Pfam" id="PF17652"/>
    </source>
</evidence>
<evidence type="ECO:0000256" key="4">
    <source>
        <dbReference type="ARBA" id="ARBA00022801"/>
    </source>
</evidence>
<dbReference type="RefSeq" id="XP_008879539.1">
    <property type="nucleotide sequence ID" value="XM_008881317.1"/>
</dbReference>
<dbReference type="AlphaFoldDB" id="A0A024TF20"/>
<dbReference type="VEuPathDB" id="FungiDB:H310_13699"/>
<evidence type="ECO:0000313" key="13">
    <source>
        <dbReference type="EMBL" id="ETV91902.1"/>
    </source>
</evidence>
<gene>
    <name evidence="13" type="ORF">H310_13699</name>
</gene>